<dbReference type="SUPFAM" id="SSF57424">
    <property type="entry name" value="LDL receptor-like module"/>
    <property type="match status" value="1"/>
</dbReference>
<sequence length="616" mass="68197">MFLEVLSRVLPVNYLSKFVPPFRSHSVDEDLQSSEQAWAAETRASESSRPRGVGPEFAKFYKSAPSNIFTCISNPSISIPFSRVNDDFCDCPDGSDEPGTSACSYLSPLSPPQYHPGPDTPASVSINSTLALPGFYCKNKGHVPAYLRFESVNDGKCDYDVCCDGSDEWANVGGIKCEDRCQQIGKEYRKTEETRQKSLRAALKRKAQLTTEAERLRKEVEIKIEDAQIKLKGFQIHVKEADENLKEVERREKLKAIRGNAGGKGGGKVSVLVGLAKSRVDELRSHLEKTRYQRDSMVARITELEGILAALKDEHNPNFNDDGVKRAVRGWEDYAARETDDGWTEAEDRDLDAVLTEDNETNGINWAEFENDLSAKAEAESDVAALYRFSAYLPPSLRLWLDESISSFRKILVENGILADTSGDSSAAAQESKAVQDAKKTLSDAERDVRNAENDLQRFREDLEKDYGPEGGIFRALKDTCISKDSGEYEYELCFMGSTKQKPKKGGAHTGMGNFVGFDTEYVDEPPTTDGKGLGTGERLVMKYENGQHCWNGPNRSTRVILACSEKEEIWKISESEKCVYRMEVGTAAVCESPSKKNGGGGSSGAGVDETKKDEL</sequence>
<gene>
    <name evidence="8" type="ORF">AYO20_05640</name>
</gene>
<dbReference type="Gene3D" id="2.70.130.10">
    <property type="entry name" value="Mannose-6-phosphate receptor binding domain"/>
    <property type="match status" value="1"/>
</dbReference>
<dbReference type="OrthoDB" id="28322at2759"/>
<dbReference type="PROSITE" id="PS51914">
    <property type="entry name" value="MRH"/>
    <property type="match status" value="1"/>
</dbReference>
<dbReference type="InterPro" id="IPR039794">
    <property type="entry name" value="Gtb1-like"/>
</dbReference>
<dbReference type="InterPro" id="IPR009011">
    <property type="entry name" value="Man6P_isomerase_rcpt-bd_dom_sf"/>
</dbReference>
<feature type="domain" description="MRH" evidence="7">
    <location>
        <begin position="479"/>
        <end position="593"/>
    </location>
</feature>
<dbReference type="GeneID" id="34589057"/>
<dbReference type="RefSeq" id="XP_022500175.1">
    <property type="nucleotide sequence ID" value="XM_022643934.1"/>
</dbReference>
<keyword evidence="5" id="KW-0175">Coiled coil</keyword>
<dbReference type="AlphaFoldDB" id="A0A178D1A1"/>
<dbReference type="PANTHER" id="PTHR12630:SF1">
    <property type="entry name" value="GLUCOSIDASE 2 SUBUNIT BETA"/>
    <property type="match status" value="1"/>
</dbReference>
<keyword evidence="3" id="KW-0256">Endoplasmic reticulum</keyword>
<evidence type="ECO:0000313" key="8">
    <source>
        <dbReference type="EMBL" id="OAL35163.1"/>
    </source>
</evidence>
<dbReference type="InterPro" id="IPR036055">
    <property type="entry name" value="LDL_receptor-like_sf"/>
</dbReference>
<evidence type="ECO:0000256" key="4">
    <source>
        <dbReference type="ARBA" id="ARBA00023157"/>
    </source>
</evidence>
<feature type="region of interest" description="Disordered" evidence="6">
    <location>
        <begin position="591"/>
        <end position="616"/>
    </location>
</feature>
<name>A0A178D1A1_9EURO</name>
<keyword evidence="9" id="KW-1185">Reference proteome</keyword>
<evidence type="ECO:0000259" key="7">
    <source>
        <dbReference type="PROSITE" id="PS51914"/>
    </source>
</evidence>
<feature type="coiled-coil region" evidence="5">
    <location>
        <begin position="199"/>
        <end position="251"/>
    </location>
</feature>
<dbReference type="Pfam" id="PF13015">
    <property type="entry name" value="PRKCSH_1"/>
    <property type="match status" value="1"/>
</dbReference>
<keyword evidence="2" id="KW-0732">Signal</keyword>
<dbReference type="PANTHER" id="PTHR12630">
    <property type="entry name" value="N-LINKED OLIGOSACCHARIDE PROCESSING"/>
    <property type="match status" value="1"/>
</dbReference>
<dbReference type="Pfam" id="PF12999">
    <property type="entry name" value="PRKCSH-like"/>
    <property type="match status" value="2"/>
</dbReference>
<dbReference type="SUPFAM" id="SSF50911">
    <property type="entry name" value="Mannose 6-phosphate receptor domain"/>
    <property type="match status" value="1"/>
</dbReference>
<dbReference type="EMBL" id="LVCJ01000033">
    <property type="protein sequence ID" value="OAL35163.1"/>
    <property type="molecule type" value="Genomic_DNA"/>
</dbReference>
<feature type="coiled-coil region" evidence="5">
    <location>
        <begin position="428"/>
        <end position="462"/>
    </location>
</feature>
<dbReference type="Proteomes" id="UP000185904">
    <property type="component" value="Unassembled WGS sequence"/>
</dbReference>
<evidence type="ECO:0000256" key="1">
    <source>
        <dbReference type="ARBA" id="ARBA00022387"/>
    </source>
</evidence>
<dbReference type="InterPro" id="IPR036607">
    <property type="entry name" value="PRKCSH"/>
</dbReference>
<dbReference type="GO" id="GO:0006491">
    <property type="term" value="P:N-glycan processing"/>
    <property type="evidence" value="ECO:0007669"/>
    <property type="project" value="TreeGrafter"/>
</dbReference>
<keyword evidence="4" id="KW-1015">Disulfide bond</keyword>
<organism evidence="8 9">
    <name type="scientific">Fonsecaea nubica</name>
    <dbReference type="NCBI Taxonomy" id="856822"/>
    <lineage>
        <taxon>Eukaryota</taxon>
        <taxon>Fungi</taxon>
        <taxon>Dikarya</taxon>
        <taxon>Ascomycota</taxon>
        <taxon>Pezizomycotina</taxon>
        <taxon>Eurotiomycetes</taxon>
        <taxon>Chaetothyriomycetidae</taxon>
        <taxon>Chaetothyriales</taxon>
        <taxon>Herpotrichiellaceae</taxon>
        <taxon>Fonsecaea</taxon>
    </lineage>
</organism>
<dbReference type="GO" id="GO:0017177">
    <property type="term" value="C:glucosidase II complex"/>
    <property type="evidence" value="ECO:0007669"/>
    <property type="project" value="TreeGrafter"/>
</dbReference>
<evidence type="ECO:0000313" key="9">
    <source>
        <dbReference type="Proteomes" id="UP000185904"/>
    </source>
</evidence>
<evidence type="ECO:0000256" key="2">
    <source>
        <dbReference type="ARBA" id="ARBA00022729"/>
    </source>
</evidence>
<evidence type="ECO:0000256" key="3">
    <source>
        <dbReference type="ARBA" id="ARBA00022824"/>
    </source>
</evidence>
<evidence type="ECO:0000256" key="6">
    <source>
        <dbReference type="SAM" id="MobiDB-lite"/>
    </source>
</evidence>
<dbReference type="InterPro" id="IPR028146">
    <property type="entry name" value="PRKCSH_N"/>
</dbReference>
<accession>A0A178D1A1</accession>
<protein>
    <recommendedName>
        <fullName evidence="1">Glucosidase 2 subunit beta</fullName>
    </recommendedName>
</protein>
<dbReference type="InterPro" id="IPR044865">
    <property type="entry name" value="MRH_dom"/>
</dbReference>
<reference evidence="8 9" key="1">
    <citation type="submission" date="2016-03" db="EMBL/GenBank/DDBJ databases">
        <title>The draft genome sequence of Fonsecaea nubica causative agent of cutaneous subcutaneous infection in human host.</title>
        <authorList>
            <person name="Costa F."/>
            <person name="Sybren D.H."/>
            <person name="Raittz R.T."/>
            <person name="Weiss V.A."/>
            <person name="Leao A.C."/>
            <person name="Gomes R."/>
            <person name="De Souza E.M."/>
            <person name="Pedrosa F.O."/>
            <person name="Steffens M.B."/>
            <person name="Bombassaro A."/>
            <person name="Tadra-Sfeir M.Z."/>
            <person name="Moreno L.F."/>
            <person name="Najafzadeh M.J."/>
            <person name="Felipe M.S."/>
            <person name="Teixeira M."/>
            <person name="Sun J."/>
            <person name="Xi L."/>
            <person name="Castro M.A."/>
            <person name="Vicente V.A."/>
        </authorList>
    </citation>
    <scope>NUCLEOTIDE SEQUENCE [LARGE SCALE GENOMIC DNA]</scope>
    <source>
        <strain evidence="8 9">CBS 269.64</strain>
    </source>
</reference>
<evidence type="ECO:0000256" key="5">
    <source>
        <dbReference type="SAM" id="Coils"/>
    </source>
</evidence>
<comment type="caution">
    <text evidence="8">The sequence shown here is derived from an EMBL/GenBank/DDBJ whole genome shotgun (WGS) entry which is preliminary data.</text>
</comment>
<proteinExistence type="predicted"/>